<protein>
    <recommendedName>
        <fullName evidence="2">Terminase</fullName>
    </recommendedName>
</protein>
<dbReference type="SUPFAM" id="SSF52540">
    <property type="entry name" value="P-loop containing nucleoside triphosphate hydrolases"/>
    <property type="match status" value="1"/>
</dbReference>
<organism evidence="1">
    <name type="scientific">marine sediment metagenome</name>
    <dbReference type="NCBI Taxonomy" id="412755"/>
    <lineage>
        <taxon>unclassified sequences</taxon>
        <taxon>metagenomes</taxon>
        <taxon>ecological metagenomes</taxon>
    </lineage>
</organism>
<dbReference type="AlphaFoldDB" id="A0A0F9EUR1"/>
<evidence type="ECO:0000313" key="1">
    <source>
        <dbReference type="EMBL" id="KKL70021.1"/>
    </source>
</evidence>
<dbReference type="Gene3D" id="3.40.50.300">
    <property type="entry name" value="P-loop containing nucleotide triphosphate hydrolases"/>
    <property type="match status" value="1"/>
</dbReference>
<reference evidence="1" key="1">
    <citation type="journal article" date="2015" name="Nature">
        <title>Complex archaea that bridge the gap between prokaryotes and eukaryotes.</title>
        <authorList>
            <person name="Spang A."/>
            <person name="Saw J.H."/>
            <person name="Jorgensen S.L."/>
            <person name="Zaremba-Niedzwiedzka K."/>
            <person name="Martijn J."/>
            <person name="Lind A.E."/>
            <person name="van Eijk R."/>
            <person name="Schleper C."/>
            <person name="Guy L."/>
            <person name="Ettema T.J."/>
        </authorList>
    </citation>
    <scope>NUCLEOTIDE SEQUENCE</scope>
</reference>
<proteinExistence type="predicted"/>
<evidence type="ECO:0008006" key="2">
    <source>
        <dbReference type="Google" id="ProtNLM"/>
    </source>
</evidence>
<accession>A0A0F9EUR1</accession>
<sequence>SRDDPVWWIKNYLGARLWEMQRRVARAVVDTKRTAVASCHGAGKSFISARIVLHFLYNRSPSIVITAAPTARQVEKILWKEIRVAHKRAIRPLGGEVLVKQLKLDDDWYAFGFASSDYDADKWQGFHEKNILIVVDEAAGVARPVFDGIEGALSAGYARLLLIGNPTNPNGGFHDAFNDPRCAKFYISAFDTPNFTTFGITLPDIKSGRWRDKIDGPLPAPWLVTPEWVEERLIAWGEDSPLFIAKVLGQFPEDDQNALIALALVVAAQEREIEKSIPHALGLDVARQGDDDTICYERRGCVSRSLFESSKESTMQTTGRAVKALKDTGADIIHVDGVGIGAGVVDRLNELEKPVSEINFGSAPVKQKKDAKGNKSTEEFANLKAQLYWNIRRRYEEGQMDIDPDDDELAAQATSVKWGLDSKGRIAIESKQKMKARGEKSPDAFEAQVYSFADDVLRAKARSRGRIAPGALDIGLGVDTPFAGQG</sequence>
<feature type="non-terminal residue" evidence="1">
    <location>
        <position position="1"/>
    </location>
</feature>
<dbReference type="InterPro" id="IPR027417">
    <property type="entry name" value="P-loop_NTPase"/>
</dbReference>
<comment type="caution">
    <text evidence="1">The sequence shown here is derived from an EMBL/GenBank/DDBJ whole genome shotgun (WGS) entry which is preliminary data.</text>
</comment>
<gene>
    <name evidence="1" type="ORF">LCGC14_2109070</name>
</gene>
<name>A0A0F9EUR1_9ZZZZ</name>
<dbReference type="EMBL" id="LAZR01026018">
    <property type="protein sequence ID" value="KKL70021.1"/>
    <property type="molecule type" value="Genomic_DNA"/>
</dbReference>
<dbReference type="Gene3D" id="3.30.420.240">
    <property type="match status" value="1"/>
</dbReference>